<comment type="caution">
    <text evidence="2">The sequence shown here is derived from an EMBL/GenBank/DDBJ whole genome shotgun (WGS) entry which is preliminary data.</text>
</comment>
<gene>
    <name evidence="2" type="ORF">Sgleb_07440</name>
</gene>
<feature type="region of interest" description="Disordered" evidence="1">
    <location>
        <begin position="439"/>
        <end position="587"/>
    </location>
</feature>
<feature type="region of interest" description="Disordered" evidence="1">
    <location>
        <begin position="192"/>
        <end position="262"/>
    </location>
</feature>
<dbReference type="RefSeq" id="WP_190144708.1">
    <property type="nucleotide sequence ID" value="NZ_BLIO01000001.1"/>
</dbReference>
<evidence type="ECO:0000313" key="2">
    <source>
        <dbReference type="EMBL" id="GFE12697.1"/>
    </source>
</evidence>
<accession>A0A640SN29</accession>
<protein>
    <submittedName>
        <fullName evidence="2">Uncharacterized protein</fullName>
    </submittedName>
</protein>
<keyword evidence="3" id="KW-1185">Reference proteome</keyword>
<dbReference type="SUPFAM" id="SSF52540">
    <property type="entry name" value="P-loop containing nucleoside triphosphate hydrolases"/>
    <property type="match status" value="1"/>
</dbReference>
<dbReference type="Proteomes" id="UP000430079">
    <property type="component" value="Unassembled WGS sequence"/>
</dbReference>
<sequence length="2055" mass="221032">MTRRPPLSGTAPSSESELPVETLEELSTALEALGPVIGPALADLGAAEMAMALNALSLRDRQYLLRLLNIHKVAPRRVGRVLSEQVLTRIRRLEDESDQRHAALHLTRRISGEVVEAAFACEHGRAGGDPAARWGATLLRLTVFSHLRASAFDARIVLWTAGQGWFGLPAEPSALTAAADAAARIVDATPHYEWPGAEGESPDDCAHETEAADTGPHAADTAPVTVPAQDTARPHPTGGTTVPEPRQTPPEATSASEPDVDTARTRLEQTVDAARQAGERVHSVLQDGRAPSEDDLALLAAVEPALAHLLSLLASAGHTEVPARLADIIEAVRDHRARAEQMKAARTDLRLLGTFRCHHNSPVADTLADAQARAARLLARPVWNADEESATAPLRLLVELVRLRDEPEAADQLVATQQRLTTVHPPYAVAAVLHDQIESAGPPPVQATAAVTSAAPDEADDSPAPTDSDPPAATPSTEPPESRQAGDPADSGVAAGTPDSGSSFGATTAGDATAGPAPVPTALAPASASASSEATGTHTRPVTDTTQSAPAVTAPAGGLTVPTTPQTDGAPRPQETGAPAHPAPGAADTAAALARLVAEKRFGLAAHLSAAAGRPAAEQAALRLAAVATALRRRSDPAALSLVDALRSEEAQAGTESDGVPLLLLPVLVRTALVTGEPVVGAQLKALVPRLPGALAEVAGAVADPALKGALLIAPPRSVTADVSEAESRLLAAADACRALLTAPTIRFQRATKMVTLWLQPGGQLGAALHAIADGDPEAPRLAEELLGSTGRRSRIEAAIDQMDTELRHNNGRGLQGAGRTNVRQFIARVREAVTEWRAAQHDVGTHHSEGNAWAFETVAALRLLLLGLRERVVADLAAASHRATPLTAAAAMVAREVLETAFAELADGTSARPVPQDALAHEVAAVLDIELRKLPHPAAGPASVTELLALVDVPWDEAVARQVARDDFTAARTIFDLADRDLLPAAGTLHRTERDRAELDRTEQQRRAALVARVQELSVALGRAQADGALTVEQDVNLQELLADASAPTTAGDAPELAGVRRNLDQVAALLPRYREEAASRLRARLAELPEVSPEDREHVQRALDTDNLATAAELVYFLELGEPVPEVRSQDSHLEAFFPDVPRALPAGITPKLIGTVRDRRRWSGLATLDYEDLSVEQAERAAEALELWHRLASAHDRVNINPRADLTPALSLIGYEAKRARPLSDLPRGKDYRFFELADIQVTGRAWAPAFGSQIADSGHKLRVLLIWDRPSADLLRSRISQDPSENSLLVVHFGTMEQRTRTEFAAGLRDGKPVMVVDDAALAYLAAHGNRRIDAASETMLPFSAVNPYIKEKRGQIGREMFYGRDRERKSILDPQGTQILYGGRGLGKSALLADAGDRFEEQSPSYRKLYLNLDKIGIGRGTAQGADAIWPTLDRELTRGGILEPPRRRGPQPEPYQRVTDGIARWLDTDTDRRLLILLDECDRFFESDVPECTETRRLRGLGDASRGRAKVVFAGLHSVQRFTRLARNGPFSHLAQTPTVVGPLAPQFAADLIVHPMRALGFEFDNADLVNRVLGFCSYQPFLLQIFGSRMVQVMQEKRARLALEAHPPYAIEAADVDAVEQDATLRSDITAAFKDTLALDDRYNVVANVLAQHARDHGLETRLSDHQLREECGGWWPQGFEQLDSEGFRAYLQEMVGLGVLAPNHDGRGWHLRGPNALRMIGTAQEIEARLLSAERECRLEEAVVLESRPELFGNRAAPLTVNQIDYVLGEGGNQVRVILGTPATGIADVERTLRDATGRGANWTVPAIGSANVFRRALTDGRAGERRLLVSDLSDGSAKACRESLAQARELVPEEHEATRSVVLISDFGQVDFWYDLLESPEADMAAMVVPLRRHDARSLRDWALARGLFETDERLHRLAALSGGWPLLLDKVVDLHAGHHDQDRALRELDAWLAEKEGAEEFVDAVGLGEDTDQRAACLAVAHEWKDAWEDDTYVRAAAETSGLTPSRARTVVDCLEVLQVLERDVDRLRVEPVVLAALKVTGALT</sequence>
<proteinExistence type="predicted"/>
<feature type="compositionally biased region" description="Low complexity" evidence="1">
    <location>
        <begin position="578"/>
        <end position="587"/>
    </location>
</feature>
<reference evidence="2 3" key="1">
    <citation type="submission" date="2019-12" db="EMBL/GenBank/DDBJ databases">
        <title>Whole genome shotgun sequence of Streptomyces hygroscopicus subsp. glebosus NBRC 13786.</title>
        <authorList>
            <person name="Ichikawa N."/>
            <person name="Kimura A."/>
            <person name="Kitahashi Y."/>
            <person name="Komaki H."/>
            <person name="Tamura T."/>
        </authorList>
    </citation>
    <scope>NUCLEOTIDE SEQUENCE [LARGE SCALE GENOMIC DNA]</scope>
    <source>
        <strain evidence="2 3">NBRC 13786</strain>
    </source>
</reference>
<evidence type="ECO:0000256" key="1">
    <source>
        <dbReference type="SAM" id="MobiDB-lite"/>
    </source>
</evidence>
<dbReference type="EMBL" id="BLIO01000001">
    <property type="protein sequence ID" value="GFE12697.1"/>
    <property type="molecule type" value="Genomic_DNA"/>
</dbReference>
<dbReference type="InterPro" id="IPR027417">
    <property type="entry name" value="P-loop_NTPase"/>
</dbReference>
<feature type="compositionally biased region" description="Polar residues" evidence="1">
    <location>
        <begin position="540"/>
        <end position="550"/>
    </location>
</feature>
<feature type="compositionally biased region" description="Low complexity" evidence="1">
    <location>
        <begin position="500"/>
        <end position="539"/>
    </location>
</feature>
<evidence type="ECO:0000313" key="3">
    <source>
        <dbReference type="Proteomes" id="UP000430079"/>
    </source>
</evidence>
<organism evidence="2 3">
    <name type="scientific">Streptomyces glebosus</name>
    <dbReference type="NCBI Taxonomy" id="249580"/>
    <lineage>
        <taxon>Bacteria</taxon>
        <taxon>Bacillati</taxon>
        <taxon>Actinomycetota</taxon>
        <taxon>Actinomycetes</taxon>
        <taxon>Kitasatosporales</taxon>
        <taxon>Streptomycetaceae</taxon>
        <taxon>Streptomyces</taxon>
    </lineage>
</organism>
<feature type="compositionally biased region" description="Low complexity" evidence="1">
    <location>
        <begin position="452"/>
        <end position="476"/>
    </location>
</feature>
<name>A0A640SN29_9ACTN</name>